<dbReference type="InterPro" id="IPR036388">
    <property type="entry name" value="WH-like_DNA-bd_sf"/>
</dbReference>
<dbReference type="PANTHER" id="PTHR42756">
    <property type="entry name" value="TRANSCRIPTIONAL REGULATOR, MARR"/>
    <property type="match status" value="1"/>
</dbReference>
<dbReference type="Gene3D" id="1.10.10.10">
    <property type="entry name" value="Winged helix-like DNA-binding domain superfamily/Winged helix DNA-binding domain"/>
    <property type="match status" value="1"/>
</dbReference>
<dbReference type="SUPFAM" id="SSF46785">
    <property type="entry name" value="Winged helix' DNA-binding domain"/>
    <property type="match status" value="1"/>
</dbReference>
<dbReference type="GO" id="GO:0003677">
    <property type="term" value="F:DNA binding"/>
    <property type="evidence" value="ECO:0007669"/>
    <property type="project" value="UniProtKB-KW"/>
</dbReference>
<dbReference type="PROSITE" id="PS50995">
    <property type="entry name" value="HTH_MARR_2"/>
    <property type="match status" value="1"/>
</dbReference>
<dbReference type="SMART" id="SM00347">
    <property type="entry name" value="HTH_MARR"/>
    <property type="match status" value="1"/>
</dbReference>
<dbReference type="InterPro" id="IPR000835">
    <property type="entry name" value="HTH_MarR-typ"/>
</dbReference>
<keyword evidence="2" id="KW-0238">DNA-binding</keyword>
<dbReference type="Pfam" id="PF01047">
    <property type="entry name" value="MarR"/>
    <property type="match status" value="1"/>
</dbReference>
<evidence type="ECO:0000256" key="1">
    <source>
        <dbReference type="ARBA" id="ARBA00023015"/>
    </source>
</evidence>
<dbReference type="EMBL" id="JABBXF010000012">
    <property type="protein sequence ID" value="NVK77518.1"/>
    <property type="molecule type" value="Genomic_DNA"/>
</dbReference>
<dbReference type="Proteomes" id="UP000587462">
    <property type="component" value="Unassembled WGS sequence"/>
</dbReference>
<proteinExistence type="predicted"/>
<dbReference type="RefSeq" id="WP_171079300.1">
    <property type="nucleotide sequence ID" value="NZ_BNBU01000003.1"/>
</dbReference>
<evidence type="ECO:0000313" key="5">
    <source>
        <dbReference type="EMBL" id="NVK77518.1"/>
    </source>
</evidence>
<name>A0A7Y7B1W9_STRMO</name>
<organism evidence="5 6">
    <name type="scientific">Streptomyces morookaense</name>
    <name type="common">Streptoverticillium morookaense</name>
    <dbReference type="NCBI Taxonomy" id="1970"/>
    <lineage>
        <taxon>Bacteria</taxon>
        <taxon>Bacillati</taxon>
        <taxon>Actinomycetota</taxon>
        <taxon>Actinomycetes</taxon>
        <taxon>Kitasatosporales</taxon>
        <taxon>Streptomycetaceae</taxon>
        <taxon>Streptomyces</taxon>
    </lineage>
</organism>
<evidence type="ECO:0000256" key="3">
    <source>
        <dbReference type="ARBA" id="ARBA00023163"/>
    </source>
</evidence>
<feature type="domain" description="HTH marR-type" evidence="4">
    <location>
        <begin position="6"/>
        <end position="142"/>
    </location>
</feature>
<dbReference type="PANTHER" id="PTHR42756:SF1">
    <property type="entry name" value="TRANSCRIPTIONAL REPRESSOR OF EMRAB OPERON"/>
    <property type="match status" value="1"/>
</dbReference>
<evidence type="ECO:0000259" key="4">
    <source>
        <dbReference type="PROSITE" id="PS50995"/>
    </source>
</evidence>
<dbReference type="GO" id="GO:0003700">
    <property type="term" value="F:DNA-binding transcription factor activity"/>
    <property type="evidence" value="ECO:0007669"/>
    <property type="project" value="InterPro"/>
</dbReference>
<dbReference type="AlphaFoldDB" id="A0A7Y7B1W9"/>
<keyword evidence="3" id="KW-0804">Transcription</keyword>
<protein>
    <submittedName>
        <fullName evidence="5">MarR family transcriptional regulator</fullName>
    </submittedName>
</protein>
<sequence>MSSEEAKALRDELADQARALQTAVDAVDAAAAERLGVNRTDLACLDVLMQRGSAAPTELGAALKLTTGSVTTMLDRLVRTGYVTRAPDPADRRKAVIQPTEQARRRLLEIYGPLAEEGRRMIDRYSVDEVKLLLDFMRASREAQEHHMARIRG</sequence>
<dbReference type="InterPro" id="IPR036390">
    <property type="entry name" value="WH_DNA-bd_sf"/>
</dbReference>
<gene>
    <name evidence="5" type="ORF">HG542_07555</name>
</gene>
<accession>A0A7Y7B1W9</accession>
<keyword evidence="1" id="KW-0805">Transcription regulation</keyword>
<comment type="caution">
    <text evidence="5">The sequence shown here is derived from an EMBL/GenBank/DDBJ whole genome shotgun (WGS) entry which is preliminary data.</text>
</comment>
<reference evidence="5 6" key="1">
    <citation type="submission" date="2020-04" db="EMBL/GenBank/DDBJ databases">
        <title>Draft Genome Sequence of Streptomyces morookaense DSM 40503, an 8-azaguanine-producing strain.</title>
        <authorList>
            <person name="Qi J."/>
            <person name="Gao J.-M."/>
        </authorList>
    </citation>
    <scope>NUCLEOTIDE SEQUENCE [LARGE SCALE GENOMIC DNA]</scope>
    <source>
        <strain evidence="5 6">DSM 40503</strain>
    </source>
</reference>
<keyword evidence="6" id="KW-1185">Reference proteome</keyword>
<evidence type="ECO:0000313" key="6">
    <source>
        <dbReference type="Proteomes" id="UP000587462"/>
    </source>
</evidence>
<evidence type="ECO:0000256" key="2">
    <source>
        <dbReference type="ARBA" id="ARBA00023125"/>
    </source>
</evidence>
<dbReference type="PRINTS" id="PR00598">
    <property type="entry name" value="HTHMARR"/>
</dbReference>